<evidence type="ECO:0000313" key="4">
    <source>
        <dbReference type="EMBL" id="CAD7395144.1"/>
    </source>
</evidence>
<dbReference type="SUPFAM" id="SSF52283">
    <property type="entry name" value="Formate/glycerate dehydrogenase catalytic domain-like"/>
    <property type="match status" value="1"/>
</dbReference>
<evidence type="ECO:0000256" key="2">
    <source>
        <dbReference type="SAM" id="MobiDB-lite"/>
    </source>
</evidence>
<dbReference type="GO" id="GO:0005829">
    <property type="term" value="C:cytosol"/>
    <property type="evidence" value="ECO:0007669"/>
    <property type="project" value="TreeGrafter"/>
</dbReference>
<feature type="domain" description="D-isomer specific 2-hydroxyacid dehydrogenase catalytic" evidence="3">
    <location>
        <begin position="8"/>
        <end position="106"/>
    </location>
</feature>
<evidence type="ECO:0000259" key="3">
    <source>
        <dbReference type="Pfam" id="PF00389"/>
    </source>
</evidence>
<keyword evidence="1" id="KW-0560">Oxidoreductase</keyword>
<gene>
    <name evidence="4" type="ORF">TCEB3V08_LOCUS2993</name>
</gene>
<feature type="region of interest" description="Disordered" evidence="2">
    <location>
        <begin position="112"/>
        <end position="140"/>
    </location>
</feature>
<feature type="compositionally biased region" description="Basic and acidic residues" evidence="2">
    <location>
        <begin position="121"/>
        <end position="132"/>
    </location>
</feature>
<dbReference type="GO" id="GO:0051287">
    <property type="term" value="F:NAD binding"/>
    <property type="evidence" value="ECO:0007669"/>
    <property type="project" value="InterPro"/>
</dbReference>
<reference evidence="4" key="1">
    <citation type="submission" date="2020-11" db="EMBL/GenBank/DDBJ databases">
        <authorList>
            <person name="Tran Van P."/>
        </authorList>
    </citation>
    <scope>NUCLEOTIDE SEQUENCE</scope>
</reference>
<dbReference type="GO" id="GO:0030267">
    <property type="term" value="F:glyoxylate reductase (NADPH) activity"/>
    <property type="evidence" value="ECO:0007669"/>
    <property type="project" value="TreeGrafter"/>
</dbReference>
<organism evidence="4">
    <name type="scientific">Timema cristinae</name>
    <name type="common">Walking stick</name>
    <dbReference type="NCBI Taxonomy" id="61476"/>
    <lineage>
        <taxon>Eukaryota</taxon>
        <taxon>Metazoa</taxon>
        <taxon>Ecdysozoa</taxon>
        <taxon>Arthropoda</taxon>
        <taxon>Hexapoda</taxon>
        <taxon>Insecta</taxon>
        <taxon>Pterygota</taxon>
        <taxon>Neoptera</taxon>
        <taxon>Polyneoptera</taxon>
        <taxon>Phasmatodea</taxon>
        <taxon>Timematodea</taxon>
        <taxon>Timematoidea</taxon>
        <taxon>Timematidae</taxon>
        <taxon>Timema</taxon>
    </lineage>
</organism>
<protein>
    <recommendedName>
        <fullName evidence="3">D-isomer specific 2-hydroxyacid dehydrogenase catalytic domain-containing protein</fullName>
    </recommendedName>
</protein>
<sequence>MWAGKSPVPREELIKQVKGVDALFCYLTDKIDEQVLESAGPSLKVIGTMSVGYDHINVSQLKKKGIKLGITPDVLTDAVAELSVGLLLATSRRLFEAHQEIIKHSNHNISHRSAMCSQAAETKEEGKGDRSEPLSSSQFNVDSAAVCMTSHDRAGTGQKGPGR</sequence>
<dbReference type="PANTHER" id="PTHR10996">
    <property type="entry name" value="2-HYDROXYACID DEHYDROGENASE-RELATED"/>
    <property type="match status" value="1"/>
</dbReference>
<dbReference type="Gene3D" id="3.40.50.720">
    <property type="entry name" value="NAD(P)-binding Rossmann-like Domain"/>
    <property type="match status" value="2"/>
</dbReference>
<evidence type="ECO:0000256" key="1">
    <source>
        <dbReference type="ARBA" id="ARBA00023002"/>
    </source>
</evidence>
<dbReference type="AlphaFoldDB" id="A0A7R9CGX5"/>
<dbReference type="PANTHER" id="PTHR10996:SF277">
    <property type="entry name" value="GLYOXYLATE REDUCTASE_HYDROXYPYRUVATE REDUCTASE"/>
    <property type="match status" value="1"/>
</dbReference>
<name>A0A7R9CGX5_TIMCR</name>
<dbReference type="InterPro" id="IPR050223">
    <property type="entry name" value="D-isomer_2-hydroxyacid_DH"/>
</dbReference>
<dbReference type="EMBL" id="OC317161">
    <property type="protein sequence ID" value="CAD7395144.1"/>
    <property type="molecule type" value="Genomic_DNA"/>
</dbReference>
<accession>A0A7R9CGX5</accession>
<dbReference type="GO" id="GO:0008465">
    <property type="term" value="F:hydroxypyruvate reductase (NADH) activity"/>
    <property type="evidence" value="ECO:0007669"/>
    <property type="project" value="TreeGrafter"/>
</dbReference>
<proteinExistence type="predicted"/>
<dbReference type="InterPro" id="IPR006139">
    <property type="entry name" value="D-isomer_2_OHA_DH_cat_dom"/>
</dbReference>
<dbReference type="Pfam" id="PF00389">
    <property type="entry name" value="2-Hacid_dh"/>
    <property type="match status" value="1"/>
</dbReference>